<dbReference type="InterPro" id="IPR051319">
    <property type="entry name" value="Oligoribo/pAp-PDE_c-di-AMP_PDE"/>
</dbReference>
<dbReference type="GO" id="GO:0003676">
    <property type="term" value="F:nucleic acid binding"/>
    <property type="evidence" value="ECO:0007669"/>
    <property type="project" value="InterPro"/>
</dbReference>
<dbReference type="Gene3D" id="3.10.310.30">
    <property type="match status" value="1"/>
</dbReference>
<dbReference type="AlphaFoldDB" id="A0A1F7S4I9"/>
<evidence type="ECO:0000259" key="2">
    <source>
        <dbReference type="Pfam" id="PF02272"/>
    </source>
</evidence>
<name>A0A1F7S4I9_9BACT</name>
<dbReference type="InterPro" id="IPR003156">
    <property type="entry name" value="DHHA1_dom"/>
</dbReference>
<organism evidence="3 4">
    <name type="scientific">Candidatus Schekmanbacteria bacterium RBG_13_48_7</name>
    <dbReference type="NCBI Taxonomy" id="1817878"/>
    <lineage>
        <taxon>Bacteria</taxon>
        <taxon>Candidatus Schekmaniibacteriota</taxon>
    </lineage>
</organism>
<dbReference type="PANTHER" id="PTHR47618">
    <property type="entry name" value="BIFUNCTIONAL OLIGORIBONUCLEASE AND PAP PHOSPHATASE NRNA"/>
    <property type="match status" value="1"/>
</dbReference>
<dbReference type="InterPro" id="IPR001667">
    <property type="entry name" value="DDH_dom"/>
</dbReference>
<gene>
    <name evidence="3" type="ORF">A2161_05585</name>
</gene>
<reference evidence="3 4" key="1">
    <citation type="journal article" date="2016" name="Nat. Commun.">
        <title>Thousands of microbial genomes shed light on interconnected biogeochemical processes in an aquifer system.</title>
        <authorList>
            <person name="Anantharaman K."/>
            <person name="Brown C.T."/>
            <person name="Hug L.A."/>
            <person name="Sharon I."/>
            <person name="Castelle C.J."/>
            <person name="Probst A.J."/>
            <person name="Thomas B.C."/>
            <person name="Singh A."/>
            <person name="Wilkins M.J."/>
            <person name="Karaoz U."/>
            <person name="Brodie E.L."/>
            <person name="Williams K.H."/>
            <person name="Hubbard S.S."/>
            <person name="Banfield J.F."/>
        </authorList>
    </citation>
    <scope>NUCLEOTIDE SEQUENCE [LARGE SCALE GENOMIC DNA]</scope>
</reference>
<protein>
    <recommendedName>
        <fullName evidence="5">DDH domain-containing protein</fullName>
    </recommendedName>
</protein>
<proteinExistence type="predicted"/>
<feature type="domain" description="DHHA1" evidence="2">
    <location>
        <begin position="230"/>
        <end position="315"/>
    </location>
</feature>
<dbReference type="Proteomes" id="UP000179266">
    <property type="component" value="Unassembled WGS sequence"/>
</dbReference>
<dbReference type="InterPro" id="IPR038763">
    <property type="entry name" value="DHH_sf"/>
</dbReference>
<evidence type="ECO:0000313" key="4">
    <source>
        <dbReference type="Proteomes" id="UP000179266"/>
    </source>
</evidence>
<dbReference type="PANTHER" id="PTHR47618:SF1">
    <property type="entry name" value="BIFUNCTIONAL OLIGORIBONUCLEASE AND PAP PHOSPHATASE NRNA"/>
    <property type="match status" value="1"/>
</dbReference>
<dbReference type="Pfam" id="PF01368">
    <property type="entry name" value="DHH"/>
    <property type="match status" value="1"/>
</dbReference>
<comment type="caution">
    <text evidence="3">The sequence shown here is derived from an EMBL/GenBank/DDBJ whole genome shotgun (WGS) entry which is preliminary data.</text>
</comment>
<dbReference type="Pfam" id="PF02272">
    <property type="entry name" value="DHHA1"/>
    <property type="match status" value="1"/>
</dbReference>
<evidence type="ECO:0008006" key="5">
    <source>
        <dbReference type="Google" id="ProtNLM"/>
    </source>
</evidence>
<feature type="domain" description="DDH" evidence="1">
    <location>
        <begin position="21"/>
        <end position="164"/>
    </location>
</feature>
<accession>A0A1F7S4I9</accession>
<dbReference type="EMBL" id="MGDD01000032">
    <property type="protein sequence ID" value="OGL48723.1"/>
    <property type="molecule type" value="Genomic_DNA"/>
</dbReference>
<evidence type="ECO:0000259" key="1">
    <source>
        <dbReference type="Pfam" id="PF01368"/>
    </source>
</evidence>
<dbReference type="Gene3D" id="3.90.1640.10">
    <property type="entry name" value="inorganic pyrophosphatase (n-terminal core)"/>
    <property type="match status" value="1"/>
</dbReference>
<dbReference type="SUPFAM" id="SSF64182">
    <property type="entry name" value="DHH phosphoesterases"/>
    <property type="match status" value="1"/>
</dbReference>
<sequence length="352" mass="40229">MPESAPINNILEILKNRPPTLIVAHNNPDPDCIASCHALKYILYHALKLRTKIAYGGYIGRAENRAMVHHLKIDLINRSQIRLPHYKYIILVDTQESSRNHINFSKNKNLIVIDHHPLRKKWKSTVFRDIRPEYGATSSIITEYFRDLQMKMNPLIATGLYYGIKSDTLDFARAHTMHDFEAFRELFPIIKNHILSKILHPSVPISYFTSFANAVQNTKVYGKTVIIPLGEIKYPDMVAEVADTFLQLEKITWVFCYGVYKSELNISLRTKSRKKNAGIIIKKIAGKLGACGGHEMSAAAQIPLEQSSKTLEDLMQNILTQYLKLIGIKFLTGVFLMQRDNQTVQQSPEIQH</sequence>
<evidence type="ECO:0000313" key="3">
    <source>
        <dbReference type="EMBL" id="OGL48723.1"/>
    </source>
</evidence>